<dbReference type="PANTHER" id="PTHR48146:SF2">
    <property type="entry name" value="K-STIMULATED PYROPHOSPHATE-ENERGIZED SODIUM PUMP PROTEIN"/>
    <property type="match status" value="1"/>
</dbReference>
<evidence type="ECO:0000313" key="3">
    <source>
        <dbReference type="Proteomes" id="UP000734854"/>
    </source>
</evidence>
<dbReference type="Proteomes" id="UP000734854">
    <property type="component" value="Unassembled WGS sequence"/>
</dbReference>
<feature type="signal peptide" evidence="1">
    <location>
        <begin position="1"/>
        <end position="16"/>
    </location>
</feature>
<comment type="caution">
    <text evidence="2">The sequence shown here is derived from an EMBL/GenBank/DDBJ whole genome shotgun (WGS) entry which is preliminary data.</text>
</comment>
<evidence type="ECO:0008006" key="4">
    <source>
        <dbReference type="Google" id="ProtNLM"/>
    </source>
</evidence>
<keyword evidence="1" id="KW-0732">Signal</keyword>
<dbReference type="EMBL" id="JACMSC010000014">
    <property type="protein sequence ID" value="KAG6490826.1"/>
    <property type="molecule type" value="Genomic_DNA"/>
</dbReference>
<gene>
    <name evidence="2" type="ORF">ZIOFF_052141</name>
</gene>
<name>A0A8J5FUP9_ZINOF</name>
<proteinExistence type="predicted"/>
<organism evidence="2 3">
    <name type="scientific">Zingiber officinale</name>
    <name type="common">Ginger</name>
    <name type="synonym">Amomum zingiber</name>
    <dbReference type="NCBI Taxonomy" id="94328"/>
    <lineage>
        <taxon>Eukaryota</taxon>
        <taxon>Viridiplantae</taxon>
        <taxon>Streptophyta</taxon>
        <taxon>Embryophyta</taxon>
        <taxon>Tracheophyta</taxon>
        <taxon>Spermatophyta</taxon>
        <taxon>Magnoliopsida</taxon>
        <taxon>Liliopsida</taxon>
        <taxon>Zingiberales</taxon>
        <taxon>Zingiberaceae</taxon>
        <taxon>Zingiber</taxon>
    </lineage>
</organism>
<dbReference type="AlphaFoldDB" id="A0A8J5FUP9"/>
<evidence type="ECO:0000256" key="1">
    <source>
        <dbReference type="SAM" id="SignalP"/>
    </source>
</evidence>
<evidence type="ECO:0000313" key="2">
    <source>
        <dbReference type="EMBL" id="KAG6490826.1"/>
    </source>
</evidence>
<feature type="chain" id="PRO_5035329400" description="FPL domain-containing protein" evidence="1">
    <location>
        <begin position="17"/>
        <end position="128"/>
    </location>
</feature>
<protein>
    <recommendedName>
        <fullName evidence="4">FPL domain-containing protein</fullName>
    </recommendedName>
</protein>
<reference evidence="2 3" key="1">
    <citation type="submission" date="2020-08" db="EMBL/GenBank/DDBJ databases">
        <title>Plant Genome Project.</title>
        <authorList>
            <person name="Zhang R.-G."/>
        </authorList>
    </citation>
    <scope>NUCLEOTIDE SEQUENCE [LARGE SCALE GENOMIC DNA]</scope>
    <source>
        <tissue evidence="2">Rhizome</tissue>
    </source>
</reference>
<keyword evidence="3" id="KW-1185">Reference proteome</keyword>
<accession>A0A8J5FUP9</accession>
<dbReference type="PANTHER" id="PTHR48146">
    <property type="entry name" value="K-STIMULATED PYROPHOSPHATE-ENERGIZED SODIUM PUMP PROTEIN"/>
    <property type="match status" value="1"/>
</dbReference>
<sequence>MIFWLLVLSFQLFVVSVENSEALLRYGSALVQGAGNVFWYDALMCYQYLWIDIETNGRIFSSLFNYLLEEVALVPERSAKISLQVLLSNFLTVRPSRSLPSPFRTSKTAHPLKDQASIASTLANTILQ</sequence>